<keyword evidence="21" id="KW-0511">Multifunctional enzyme</keyword>
<keyword evidence="15" id="KW-0067">ATP-binding</keyword>
<organism evidence="27 28">
    <name type="scientific">Coprinopsis marcescibilis</name>
    <name type="common">Agaric fungus</name>
    <name type="synonym">Psathyrella marcescibilis</name>
    <dbReference type="NCBI Taxonomy" id="230819"/>
    <lineage>
        <taxon>Eukaryota</taxon>
        <taxon>Fungi</taxon>
        <taxon>Dikarya</taxon>
        <taxon>Basidiomycota</taxon>
        <taxon>Agaricomycotina</taxon>
        <taxon>Agaricomycetes</taxon>
        <taxon>Agaricomycetidae</taxon>
        <taxon>Agaricales</taxon>
        <taxon>Agaricineae</taxon>
        <taxon>Psathyrellaceae</taxon>
        <taxon>Coprinopsis</taxon>
    </lineage>
</organism>
<name>A0A5C3KTY8_COPMA</name>
<keyword evidence="18" id="KW-0238">DNA-binding</keyword>
<keyword evidence="10" id="KW-0547">Nucleotide-binding</keyword>
<evidence type="ECO:0000256" key="17">
    <source>
        <dbReference type="ARBA" id="ARBA00023014"/>
    </source>
</evidence>
<dbReference type="InterPro" id="IPR027417">
    <property type="entry name" value="P-loop_NTPase"/>
</dbReference>
<gene>
    <name evidence="27" type="ORF">FA15DRAFT_594365</name>
</gene>
<keyword evidence="7" id="KW-0235">DNA replication</keyword>
<dbReference type="GO" id="GO:0051539">
    <property type="term" value="F:4 iron, 4 sulfur cluster binding"/>
    <property type="evidence" value="ECO:0007669"/>
    <property type="project" value="UniProtKB-KW"/>
</dbReference>
<evidence type="ECO:0000313" key="28">
    <source>
        <dbReference type="Proteomes" id="UP000307440"/>
    </source>
</evidence>
<keyword evidence="12" id="KW-0227">DNA damage</keyword>
<evidence type="ECO:0000256" key="5">
    <source>
        <dbReference type="ARBA" id="ARBA00021516"/>
    </source>
</evidence>
<evidence type="ECO:0000256" key="1">
    <source>
        <dbReference type="ARBA" id="ARBA00001966"/>
    </source>
</evidence>
<dbReference type="InterPro" id="IPR011604">
    <property type="entry name" value="PDDEXK-like_dom_sf"/>
</dbReference>
<keyword evidence="20" id="KW-0539">Nucleus</keyword>
<dbReference type="GO" id="GO:0005524">
    <property type="term" value="F:ATP binding"/>
    <property type="evidence" value="ECO:0007669"/>
    <property type="project" value="UniProtKB-KW"/>
</dbReference>
<dbReference type="GO" id="GO:0006260">
    <property type="term" value="P:DNA replication"/>
    <property type="evidence" value="ECO:0007669"/>
    <property type="project" value="UniProtKB-KW"/>
</dbReference>
<reference evidence="27 28" key="1">
    <citation type="journal article" date="2019" name="Nat. Ecol. Evol.">
        <title>Megaphylogeny resolves global patterns of mushroom evolution.</title>
        <authorList>
            <person name="Varga T."/>
            <person name="Krizsan K."/>
            <person name="Foldi C."/>
            <person name="Dima B."/>
            <person name="Sanchez-Garcia M."/>
            <person name="Sanchez-Ramirez S."/>
            <person name="Szollosi G.J."/>
            <person name="Szarkandi J.G."/>
            <person name="Papp V."/>
            <person name="Albert L."/>
            <person name="Andreopoulos W."/>
            <person name="Angelini C."/>
            <person name="Antonin V."/>
            <person name="Barry K.W."/>
            <person name="Bougher N.L."/>
            <person name="Buchanan P."/>
            <person name="Buyck B."/>
            <person name="Bense V."/>
            <person name="Catcheside P."/>
            <person name="Chovatia M."/>
            <person name="Cooper J."/>
            <person name="Damon W."/>
            <person name="Desjardin D."/>
            <person name="Finy P."/>
            <person name="Geml J."/>
            <person name="Haridas S."/>
            <person name="Hughes K."/>
            <person name="Justo A."/>
            <person name="Karasinski D."/>
            <person name="Kautmanova I."/>
            <person name="Kiss B."/>
            <person name="Kocsube S."/>
            <person name="Kotiranta H."/>
            <person name="LaButti K.M."/>
            <person name="Lechner B.E."/>
            <person name="Liimatainen K."/>
            <person name="Lipzen A."/>
            <person name="Lukacs Z."/>
            <person name="Mihaltcheva S."/>
            <person name="Morgado L.N."/>
            <person name="Niskanen T."/>
            <person name="Noordeloos M.E."/>
            <person name="Ohm R.A."/>
            <person name="Ortiz-Santana B."/>
            <person name="Ovrebo C."/>
            <person name="Racz N."/>
            <person name="Riley R."/>
            <person name="Savchenko A."/>
            <person name="Shiryaev A."/>
            <person name="Soop K."/>
            <person name="Spirin V."/>
            <person name="Szebenyi C."/>
            <person name="Tomsovsky M."/>
            <person name="Tulloss R.E."/>
            <person name="Uehling J."/>
            <person name="Grigoriev I.V."/>
            <person name="Vagvolgyi C."/>
            <person name="Papp T."/>
            <person name="Martin F.M."/>
            <person name="Miettinen O."/>
            <person name="Hibbett D.S."/>
            <person name="Nagy L.G."/>
        </authorList>
    </citation>
    <scope>NUCLEOTIDE SEQUENCE [LARGE SCALE GENOMIC DNA]</scope>
    <source>
        <strain evidence="27 28">CBS 121175</strain>
    </source>
</reference>
<dbReference type="InterPro" id="IPR014808">
    <property type="entry name" value="DNA_replication_fac_Dna2_N"/>
</dbReference>
<dbReference type="GO" id="GO:0005634">
    <property type="term" value="C:nucleus"/>
    <property type="evidence" value="ECO:0007669"/>
    <property type="project" value="UniProtKB-SubCell"/>
</dbReference>
<keyword evidence="6" id="KW-0004">4Fe-4S</keyword>
<comment type="similarity">
    <text evidence="3">Belongs to the DNA2/NAM7 helicase family.</text>
</comment>
<dbReference type="OrthoDB" id="6513042at2759"/>
<evidence type="ECO:0000259" key="24">
    <source>
        <dbReference type="Pfam" id="PF08696"/>
    </source>
</evidence>
<keyword evidence="13" id="KW-0378">Hydrolase</keyword>
<dbReference type="GO" id="GO:0043139">
    <property type="term" value="F:5'-3' DNA helicase activity"/>
    <property type="evidence" value="ECO:0007669"/>
    <property type="project" value="TreeGrafter"/>
</dbReference>
<keyword evidence="11" id="KW-0255">Endonuclease</keyword>
<keyword evidence="19" id="KW-0234">DNA repair</keyword>
<comment type="cofactor">
    <cofactor evidence="1">
        <name>[4Fe-4S] cluster</name>
        <dbReference type="ChEBI" id="CHEBI:49883"/>
    </cofactor>
</comment>
<feature type="compositionally biased region" description="Basic and acidic residues" evidence="23">
    <location>
        <begin position="1099"/>
        <end position="1112"/>
    </location>
</feature>
<evidence type="ECO:0000313" key="27">
    <source>
        <dbReference type="EMBL" id="TFK23313.1"/>
    </source>
</evidence>
<dbReference type="Pfam" id="PF08696">
    <property type="entry name" value="Dna2"/>
    <property type="match status" value="1"/>
</dbReference>
<evidence type="ECO:0000256" key="11">
    <source>
        <dbReference type="ARBA" id="ARBA00022759"/>
    </source>
</evidence>
<evidence type="ECO:0000256" key="22">
    <source>
        <dbReference type="ARBA" id="ARBA00047995"/>
    </source>
</evidence>
<dbReference type="GO" id="GO:0004519">
    <property type="term" value="F:endonuclease activity"/>
    <property type="evidence" value="ECO:0007669"/>
    <property type="project" value="UniProtKB-KW"/>
</dbReference>
<dbReference type="GO" id="GO:0003677">
    <property type="term" value="F:DNA binding"/>
    <property type="evidence" value="ECO:0007669"/>
    <property type="project" value="UniProtKB-KW"/>
</dbReference>
<evidence type="ECO:0000256" key="16">
    <source>
        <dbReference type="ARBA" id="ARBA00023004"/>
    </source>
</evidence>
<evidence type="ECO:0000259" key="25">
    <source>
        <dbReference type="Pfam" id="PF13086"/>
    </source>
</evidence>
<feature type="domain" description="DNA2/NAM7 helicase helicase" evidence="25">
    <location>
        <begin position="695"/>
        <end position="799"/>
    </location>
</feature>
<dbReference type="GO" id="GO:0016887">
    <property type="term" value="F:ATP hydrolysis activity"/>
    <property type="evidence" value="ECO:0007669"/>
    <property type="project" value="RHEA"/>
</dbReference>
<dbReference type="SUPFAM" id="SSF52540">
    <property type="entry name" value="P-loop containing nucleoside triphosphate hydrolases"/>
    <property type="match status" value="1"/>
</dbReference>
<comment type="catalytic activity">
    <reaction evidence="22">
        <text>ATP + H2O = ADP + phosphate + H(+)</text>
        <dbReference type="Rhea" id="RHEA:13065"/>
        <dbReference type="ChEBI" id="CHEBI:15377"/>
        <dbReference type="ChEBI" id="CHEBI:15378"/>
        <dbReference type="ChEBI" id="CHEBI:30616"/>
        <dbReference type="ChEBI" id="CHEBI:43474"/>
        <dbReference type="ChEBI" id="CHEBI:456216"/>
        <dbReference type="EC" id="3.6.4.12"/>
    </reaction>
</comment>
<dbReference type="PANTHER" id="PTHR43788">
    <property type="entry name" value="DNA2/NAM7 HELICASE FAMILY MEMBER"/>
    <property type="match status" value="1"/>
</dbReference>
<dbReference type="GO" id="GO:0046872">
    <property type="term" value="F:metal ion binding"/>
    <property type="evidence" value="ECO:0007669"/>
    <property type="project" value="UniProtKB-KW"/>
</dbReference>
<proteinExistence type="inferred from homology"/>
<evidence type="ECO:0000256" key="21">
    <source>
        <dbReference type="ARBA" id="ARBA00023268"/>
    </source>
</evidence>
<dbReference type="InterPro" id="IPR050534">
    <property type="entry name" value="Coronavir_polyprotein_1ab"/>
</dbReference>
<evidence type="ECO:0000256" key="2">
    <source>
        <dbReference type="ARBA" id="ARBA00004123"/>
    </source>
</evidence>
<dbReference type="Gene3D" id="3.90.320.10">
    <property type="match status" value="1"/>
</dbReference>
<evidence type="ECO:0000256" key="19">
    <source>
        <dbReference type="ARBA" id="ARBA00023204"/>
    </source>
</evidence>
<evidence type="ECO:0000256" key="7">
    <source>
        <dbReference type="ARBA" id="ARBA00022705"/>
    </source>
</evidence>
<evidence type="ECO:0000256" key="6">
    <source>
        <dbReference type="ARBA" id="ARBA00022485"/>
    </source>
</evidence>
<dbReference type="CDD" id="cd18808">
    <property type="entry name" value="SF1_C_Upf1"/>
    <property type="match status" value="1"/>
</dbReference>
<evidence type="ECO:0000256" key="9">
    <source>
        <dbReference type="ARBA" id="ARBA00022723"/>
    </source>
</evidence>
<dbReference type="Pfam" id="PF13086">
    <property type="entry name" value="AAA_11"/>
    <property type="match status" value="1"/>
</dbReference>
<dbReference type="InterPro" id="IPR041677">
    <property type="entry name" value="DNA2/NAM7_AAA_11"/>
</dbReference>
<evidence type="ECO:0000256" key="3">
    <source>
        <dbReference type="ARBA" id="ARBA00007913"/>
    </source>
</evidence>
<feature type="domain" description="DNA replication factor Dna2 N-terminal" evidence="24">
    <location>
        <begin position="115"/>
        <end position="324"/>
    </location>
</feature>
<keyword evidence="14" id="KW-0347">Helicase</keyword>
<feature type="region of interest" description="Disordered" evidence="23">
    <location>
        <begin position="20"/>
        <end position="47"/>
    </location>
</feature>
<dbReference type="EC" id="3.6.4.12" evidence="4"/>
<dbReference type="InterPro" id="IPR047187">
    <property type="entry name" value="SF1_C_Upf1"/>
</dbReference>
<evidence type="ECO:0000256" key="8">
    <source>
        <dbReference type="ARBA" id="ARBA00022722"/>
    </source>
</evidence>
<keyword evidence="9" id="KW-0479">Metal-binding</keyword>
<feature type="domain" description="DNA2/NAM7 helicase-like C-terminal" evidence="26">
    <location>
        <begin position="828"/>
        <end position="1062"/>
    </location>
</feature>
<evidence type="ECO:0000256" key="20">
    <source>
        <dbReference type="ARBA" id="ARBA00023242"/>
    </source>
</evidence>
<dbReference type="Pfam" id="PF13087">
    <property type="entry name" value="AAA_12"/>
    <property type="match status" value="1"/>
</dbReference>
<keyword evidence="28" id="KW-1185">Reference proteome</keyword>
<feature type="region of interest" description="Disordered" evidence="23">
    <location>
        <begin position="1099"/>
        <end position="1121"/>
    </location>
</feature>
<evidence type="ECO:0000259" key="26">
    <source>
        <dbReference type="Pfam" id="PF13087"/>
    </source>
</evidence>
<evidence type="ECO:0000256" key="18">
    <source>
        <dbReference type="ARBA" id="ARBA00023125"/>
    </source>
</evidence>
<evidence type="ECO:0000256" key="13">
    <source>
        <dbReference type="ARBA" id="ARBA00022801"/>
    </source>
</evidence>
<keyword evidence="17" id="KW-0411">Iron-sulfur</keyword>
<comment type="subcellular location">
    <subcellularLocation>
        <location evidence="2">Nucleus</location>
    </subcellularLocation>
</comment>
<dbReference type="GO" id="GO:0006281">
    <property type="term" value="P:DNA repair"/>
    <property type="evidence" value="ECO:0007669"/>
    <property type="project" value="UniProtKB-KW"/>
</dbReference>
<evidence type="ECO:0000256" key="14">
    <source>
        <dbReference type="ARBA" id="ARBA00022806"/>
    </source>
</evidence>
<dbReference type="Gene3D" id="3.40.50.300">
    <property type="entry name" value="P-loop containing nucleotide triphosphate hydrolases"/>
    <property type="match status" value="2"/>
</dbReference>
<dbReference type="EMBL" id="ML210221">
    <property type="protein sequence ID" value="TFK23313.1"/>
    <property type="molecule type" value="Genomic_DNA"/>
</dbReference>
<accession>A0A5C3KTY8</accession>
<keyword evidence="8" id="KW-0540">Nuclease</keyword>
<evidence type="ECO:0000256" key="15">
    <source>
        <dbReference type="ARBA" id="ARBA00022840"/>
    </source>
</evidence>
<keyword evidence="16" id="KW-0408">Iron</keyword>
<dbReference type="Proteomes" id="UP000307440">
    <property type="component" value="Unassembled WGS sequence"/>
</dbReference>
<dbReference type="AlphaFoldDB" id="A0A5C3KTY8"/>
<evidence type="ECO:0000256" key="12">
    <source>
        <dbReference type="ARBA" id="ARBA00022763"/>
    </source>
</evidence>
<protein>
    <recommendedName>
        <fullName evidence="5">DNA replication ATP-dependent helicase/nuclease DNA2</fullName>
        <ecNumber evidence="4">3.6.4.12</ecNumber>
    </recommendedName>
</protein>
<evidence type="ECO:0000256" key="4">
    <source>
        <dbReference type="ARBA" id="ARBA00012551"/>
    </source>
</evidence>
<sequence length="1165" mass="130030">MNDLDALVEGLDESFWNALPSPIKPSAPRTPQPPRTPLKPTTTANNGGDIDMAEFLAGAEDWDLDATFTPIRPKLTSRLQPPISDPVTRCKVNSMEEAEHNGRWAKVLHVHVYKTQGDKRTIYLQDDWYDTDVQTGDVVNALGHFVSTSSSTPQICISSQSNMLVLHPDILLTATALSNAPQCRRKPMLSSLVRASNDISPAMVWGNMLHEVMQRCLLQDRWEEPWIHEQIDDVLLDGLDSLLVLGIGETTARATMRDKAQSFPKFRARYISDAPKPDAVLSDTRSSRNARTELLAITRVHEVEEDIWSPKYGLKGKLDVTVEAVVREGGAPALFPSPTTTGPRPFEIKTGKMIGGMEHRAQTMLYTLLASERYGVEVEKGLLFYSSSESGDVVPRGRNEIRGLIIMRNELAAWMMKRMRKKVDTRMEVDNPDIEEAFLPPPIDREHACKRCYVVDSCMLYRFALNPIEAPPTDPKLAETYESKTGHLTKEHAEFFRKWERLLSLEERDLVKFKSELWRLGAAEREKRGRCLAGMVMKDDGDRDQVQVKSGGKMHKFVYTFARSDGASLLNGHLSVGDAITVSVEPYLLAFVQGYILDIGGEEVRVGVDHQVDMQAIRERVEILRRRVGVCEEEVVFRIDKDELFGGMGRMRNNLAQLFYVDGDFRRRELVVDLREPRFNLENRSSALGMEATTHLNDSQKGAIEKVLGAEDYALVLGMPGTGKTTVVAALIRVLVARGKSVLLASYTHSAVDSILRKLGEGGEDEWKNKVLRLGNADKVHEDAKKYLLGARPEAKSVEELEKQWMAPSVVAATCLGVKNPDARSGGLDVSLFRRLSDAHPNSVVDLNQQYRMNEDIMLLSNKLIYDDRLRCGNESVKERRLELAEGAVKVLQGMHEGARRRVSNPCGGMGVKKCWLEHLVDPKTKAVFVDTDPLGDVAHDSRSGDLVQNVVEAELVAQFVETLVRCGVDGSSVGVITLYRQQVKVLARKLAERGGEEDGVGLGGVEVMTADKSQGRDKDCIVVSLVRSNVENQIGELVKDWRRMNVSFTRARSKLVIFGSRSTLRQEVLLSQFFELMEGKGWCYELPRDAHLMHGSVDGKDAGEAEDRQDQEFAAVEEEQGPVKKGKAVLFKRGSNVADEGKVKKVNGLLKGRPILQDLVRNET</sequence>
<dbReference type="STRING" id="230819.A0A5C3KTY8"/>
<dbReference type="CDD" id="cd22318">
    <property type="entry name" value="DNA2_N-like"/>
    <property type="match status" value="1"/>
</dbReference>
<dbReference type="FunFam" id="3.40.50.300:FF:000789">
    <property type="entry name" value="DNA replication ATP-dependent helicase/nuclease DNA2"/>
    <property type="match status" value="1"/>
</dbReference>
<evidence type="ECO:0000256" key="23">
    <source>
        <dbReference type="SAM" id="MobiDB-lite"/>
    </source>
</evidence>
<dbReference type="InterPro" id="IPR041679">
    <property type="entry name" value="DNA2/NAM7-like_C"/>
</dbReference>
<feature type="compositionally biased region" description="Pro residues" evidence="23">
    <location>
        <begin position="22"/>
        <end position="37"/>
    </location>
</feature>
<evidence type="ECO:0000256" key="10">
    <source>
        <dbReference type="ARBA" id="ARBA00022741"/>
    </source>
</evidence>
<dbReference type="PANTHER" id="PTHR43788:SF8">
    <property type="entry name" value="DNA-BINDING PROTEIN SMUBP-2"/>
    <property type="match status" value="1"/>
</dbReference>